<comment type="caution">
    <text evidence="2">The sequence shown here is derived from an EMBL/GenBank/DDBJ whole genome shotgun (WGS) entry which is preliminary data.</text>
</comment>
<evidence type="ECO:0000256" key="1">
    <source>
        <dbReference type="SAM" id="SignalP"/>
    </source>
</evidence>
<dbReference type="SUPFAM" id="SSF48452">
    <property type="entry name" value="TPR-like"/>
    <property type="match status" value="1"/>
</dbReference>
<evidence type="ECO:0000313" key="2">
    <source>
        <dbReference type="EMBL" id="MBB6227670.1"/>
    </source>
</evidence>
<dbReference type="EMBL" id="JACIIV010000012">
    <property type="protein sequence ID" value="MBB6227670.1"/>
    <property type="molecule type" value="Genomic_DNA"/>
</dbReference>
<feature type="chain" id="PRO_5032347145" evidence="1">
    <location>
        <begin position="34"/>
        <end position="381"/>
    </location>
</feature>
<dbReference type="AlphaFoldDB" id="A0A841L5H0"/>
<gene>
    <name evidence="2" type="ORF">FHS79_001849</name>
</gene>
<reference evidence="2 3" key="1">
    <citation type="submission" date="2020-08" db="EMBL/GenBank/DDBJ databases">
        <title>Genomic Encyclopedia of Type Strains, Phase IV (KMG-IV): sequencing the most valuable type-strain genomes for metagenomic binning, comparative biology and taxonomic classification.</title>
        <authorList>
            <person name="Goeker M."/>
        </authorList>
    </citation>
    <scope>NUCLEOTIDE SEQUENCE [LARGE SCALE GENOMIC DNA]</scope>
    <source>
        <strain evidence="2 3">DSM 102189</strain>
    </source>
</reference>
<feature type="signal peptide" evidence="1">
    <location>
        <begin position="1"/>
        <end position="33"/>
    </location>
</feature>
<dbReference type="RefSeq" id="WP_184198681.1">
    <property type="nucleotide sequence ID" value="NZ_BMOX01000008.1"/>
</dbReference>
<protein>
    <submittedName>
        <fullName evidence="2">Tetratricopeptide (TPR) repeat protein</fullName>
    </submittedName>
</protein>
<dbReference type="Pfam" id="PF13432">
    <property type="entry name" value="TPR_16"/>
    <property type="match status" value="2"/>
</dbReference>
<name>A0A841L5H0_9SPHN</name>
<dbReference type="Gene3D" id="1.25.40.10">
    <property type="entry name" value="Tetratricopeptide repeat domain"/>
    <property type="match status" value="1"/>
</dbReference>
<accession>A0A841L5H0</accession>
<dbReference type="Proteomes" id="UP000538147">
    <property type="component" value="Unassembled WGS sequence"/>
</dbReference>
<organism evidence="2 3">
    <name type="scientific">Polymorphobacter multimanifer</name>
    <dbReference type="NCBI Taxonomy" id="1070431"/>
    <lineage>
        <taxon>Bacteria</taxon>
        <taxon>Pseudomonadati</taxon>
        <taxon>Pseudomonadota</taxon>
        <taxon>Alphaproteobacteria</taxon>
        <taxon>Sphingomonadales</taxon>
        <taxon>Sphingosinicellaceae</taxon>
        <taxon>Polymorphobacter</taxon>
    </lineage>
</organism>
<sequence length="381" mass="39179">MTVTAPTKSRKAGTGTMLLAAVIGLGVAAPASAAVSPAVGKALQAAQSAARAGNNAAAINAVNQARTAAKTPEERDKSAQMAAYVFTQAGRYADAASALQSVGAGPSQLAPLYYRAGQYDKAIAEARKGGGEQMQILIAQALMRKGDNKGAVAAYQGLIKANGPKPMYLENLAGMQFKAGDKAGYLATTERLVRADSSPKRWQTLLANFRQNPLRPEAKLAMYHLMQATGNLTTPADQMEFAKLALVANQAGTAKAALAKSEIGADAMSQRLVQAADQMAAKAVGEAPKLAATPATAFKGGGAYFGQGQYAKAMQAYDVAAKGGGAVGDQAMLFKGIAALKAGNVAAGRKAFDGVGEKFGMFEIAHLWDLYAQTRGAVSAT</sequence>
<evidence type="ECO:0000313" key="3">
    <source>
        <dbReference type="Proteomes" id="UP000538147"/>
    </source>
</evidence>
<dbReference type="InterPro" id="IPR011990">
    <property type="entry name" value="TPR-like_helical_dom_sf"/>
</dbReference>
<keyword evidence="1" id="KW-0732">Signal</keyword>
<proteinExistence type="predicted"/>
<keyword evidence="3" id="KW-1185">Reference proteome</keyword>